<organism evidence="8 9">
    <name type="scientific">Gordonia rubripertincta</name>
    <name type="common">Rhodococcus corallinus</name>
    <dbReference type="NCBI Taxonomy" id="36822"/>
    <lineage>
        <taxon>Bacteria</taxon>
        <taxon>Bacillati</taxon>
        <taxon>Actinomycetota</taxon>
        <taxon>Actinomycetes</taxon>
        <taxon>Mycobacteriales</taxon>
        <taxon>Gordoniaceae</taxon>
        <taxon>Gordonia</taxon>
    </lineage>
</organism>
<keyword evidence="9" id="KW-1185">Reference proteome</keyword>
<comment type="catalytic activity">
    <reaction evidence="5">
        <text>a 4-saturated-(3S)-3-hydroxyacyl-CoA = a (3E)-enoyl-CoA + H2O</text>
        <dbReference type="Rhea" id="RHEA:20724"/>
        <dbReference type="ChEBI" id="CHEBI:15377"/>
        <dbReference type="ChEBI" id="CHEBI:58521"/>
        <dbReference type="ChEBI" id="CHEBI:137480"/>
        <dbReference type="EC" id="4.2.1.17"/>
    </reaction>
</comment>
<evidence type="ECO:0000256" key="6">
    <source>
        <dbReference type="RuleBase" id="RU003707"/>
    </source>
</evidence>
<keyword evidence="3" id="KW-0443">Lipid metabolism</keyword>
<dbReference type="InterPro" id="IPR018376">
    <property type="entry name" value="Enoyl-CoA_hyd/isom_CS"/>
</dbReference>
<dbReference type="SUPFAM" id="SSF52096">
    <property type="entry name" value="ClpP/crotonase"/>
    <property type="match status" value="1"/>
</dbReference>
<evidence type="ECO:0000256" key="2">
    <source>
        <dbReference type="ARBA" id="ARBA00005254"/>
    </source>
</evidence>
<dbReference type="Pfam" id="PF00378">
    <property type="entry name" value="ECH_1"/>
    <property type="match status" value="1"/>
</dbReference>
<comment type="function">
    <text evidence="1">Could possibly oxidize fatty acids using specific components.</text>
</comment>
<evidence type="ECO:0000256" key="1">
    <source>
        <dbReference type="ARBA" id="ARBA00002994"/>
    </source>
</evidence>
<feature type="region of interest" description="Disordered" evidence="7">
    <location>
        <begin position="232"/>
        <end position="264"/>
    </location>
</feature>
<dbReference type="Gene3D" id="1.10.12.10">
    <property type="entry name" value="Lyase 2-enoyl-coa Hydratase, Chain A, domain 2"/>
    <property type="match status" value="1"/>
</dbReference>
<dbReference type="InterPro" id="IPR001753">
    <property type="entry name" value="Enoyl-CoA_hydra/iso"/>
</dbReference>
<dbReference type="CDD" id="cd06558">
    <property type="entry name" value="crotonase-like"/>
    <property type="match status" value="1"/>
</dbReference>
<keyword evidence="3" id="KW-0276">Fatty acid metabolism</keyword>
<accession>A0ABT4MVP4</accession>
<comment type="catalytic activity">
    <reaction evidence="4">
        <text>a (3S)-3-hydroxyacyl-CoA = a (2E)-enoyl-CoA + H2O</text>
        <dbReference type="Rhea" id="RHEA:16105"/>
        <dbReference type="ChEBI" id="CHEBI:15377"/>
        <dbReference type="ChEBI" id="CHEBI:57318"/>
        <dbReference type="ChEBI" id="CHEBI:58856"/>
        <dbReference type="EC" id="4.2.1.17"/>
    </reaction>
</comment>
<dbReference type="Proteomes" id="UP001067235">
    <property type="component" value="Unassembled WGS sequence"/>
</dbReference>
<dbReference type="PANTHER" id="PTHR43802:SF1">
    <property type="entry name" value="IP11341P-RELATED"/>
    <property type="match status" value="1"/>
</dbReference>
<dbReference type="InterPro" id="IPR029045">
    <property type="entry name" value="ClpP/crotonase-like_dom_sf"/>
</dbReference>
<dbReference type="RefSeq" id="WP_301571792.1">
    <property type="nucleotide sequence ID" value="NZ_JAPWIE010000004.1"/>
</dbReference>
<protein>
    <submittedName>
        <fullName evidence="8">Crotonase/enoyl-CoA hydratase family protein</fullName>
    </submittedName>
</protein>
<evidence type="ECO:0000256" key="3">
    <source>
        <dbReference type="ARBA" id="ARBA00022832"/>
    </source>
</evidence>
<gene>
    <name evidence="8" type="ORF">O4213_13805</name>
</gene>
<reference evidence="8" key="1">
    <citation type="submission" date="2022-12" db="EMBL/GenBank/DDBJ databases">
        <authorList>
            <person name="Krivoruchko A.V."/>
            <person name="Elkin A."/>
        </authorList>
    </citation>
    <scope>NUCLEOTIDE SEQUENCE</scope>
    <source>
        <strain evidence="8">IEGM 1388</strain>
    </source>
</reference>
<evidence type="ECO:0000313" key="9">
    <source>
        <dbReference type="Proteomes" id="UP001067235"/>
    </source>
</evidence>
<evidence type="ECO:0000256" key="4">
    <source>
        <dbReference type="ARBA" id="ARBA00023709"/>
    </source>
</evidence>
<name>A0ABT4MVP4_GORRU</name>
<dbReference type="PROSITE" id="PS00166">
    <property type="entry name" value="ENOYL_COA_HYDRATASE"/>
    <property type="match status" value="1"/>
</dbReference>
<dbReference type="NCBIfam" id="NF006100">
    <property type="entry name" value="PRK08252.1"/>
    <property type="match status" value="1"/>
</dbReference>
<dbReference type="InterPro" id="IPR014748">
    <property type="entry name" value="Enoyl-CoA_hydra_C"/>
</dbReference>
<dbReference type="PANTHER" id="PTHR43802">
    <property type="entry name" value="ENOYL-COA HYDRATASE"/>
    <property type="match status" value="1"/>
</dbReference>
<comment type="similarity">
    <text evidence="2 6">Belongs to the enoyl-CoA hydratase/isomerase family.</text>
</comment>
<evidence type="ECO:0000256" key="5">
    <source>
        <dbReference type="ARBA" id="ARBA00023717"/>
    </source>
</evidence>
<evidence type="ECO:0000256" key="7">
    <source>
        <dbReference type="SAM" id="MobiDB-lite"/>
    </source>
</evidence>
<evidence type="ECO:0000313" key="8">
    <source>
        <dbReference type="EMBL" id="MCZ4551061.1"/>
    </source>
</evidence>
<dbReference type="EMBL" id="JAPWIE010000004">
    <property type="protein sequence ID" value="MCZ4551061.1"/>
    <property type="molecule type" value="Genomic_DNA"/>
</dbReference>
<comment type="caution">
    <text evidence="8">The sequence shown here is derived from an EMBL/GenBank/DDBJ whole genome shotgun (WGS) entry which is preliminary data.</text>
</comment>
<sequence length="264" mass="27361">MTTPETSGGSDSPITMVIDDHVATITISRPQVRNAIDMPTALALAEALDAVDRNDDVRAAVVTGAGGFFCAGMDLKAYNATKVRPIVPGRGAFGICERATTTPLIAAVEGKALGGGFEIALACDLIVAAEDAMFGLPEVSRGLVAAAGGVLRLPRLVPQKVALDMALTGVPITASTAAHHGLVARVVPPGHALNAAQGLAQTIARNAPMAVAVSKSLITSSAAWPENEMFDRQRPHTDRVRESRDAAEGARAFVEKRPPVWSGT</sequence>
<proteinExistence type="inferred from homology"/>
<feature type="compositionally biased region" description="Basic and acidic residues" evidence="7">
    <location>
        <begin position="232"/>
        <end position="258"/>
    </location>
</feature>
<dbReference type="Gene3D" id="3.90.226.10">
    <property type="entry name" value="2-enoyl-CoA Hydratase, Chain A, domain 1"/>
    <property type="match status" value="1"/>
</dbReference>